<accession>A0ABD1KY92</accession>
<dbReference type="InterPro" id="IPR040357">
    <property type="entry name" value="Vma22/CCDC115"/>
</dbReference>
<feature type="region of interest" description="Disordered" evidence="13">
    <location>
        <begin position="81"/>
        <end position="151"/>
    </location>
</feature>
<keyword evidence="5" id="KW-0256">Endoplasmic reticulum</keyword>
<dbReference type="GO" id="GO:0030137">
    <property type="term" value="C:COPI-coated vesicle"/>
    <property type="evidence" value="ECO:0007669"/>
    <property type="project" value="UniProtKB-SubCell"/>
</dbReference>
<comment type="subcellular location">
    <subcellularLocation>
        <location evidence="9">Cytoplasmic vesicle</location>
        <location evidence="9">COPI-coated vesicle</location>
    </subcellularLocation>
    <subcellularLocation>
        <location evidence="3">Endoplasmic reticulum-Golgi intermediate compartment</location>
    </subcellularLocation>
    <subcellularLocation>
        <location evidence="1">Endosome</location>
    </subcellularLocation>
    <subcellularLocation>
        <location evidence="2">Lysosome</location>
    </subcellularLocation>
</comment>
<feature type="compositionally biased region" description="Basic and acidic residues" evidence="13">
    <location>
        <begin position="124"/>
        <end position="151"/>
    </location>
</feature>
<dbReference type="Pfam" id="PF21730">
    <property type="entry name" value="Vma22_CCDC115"/>
    <property type="match status" value="1"/>
</dbReference>
<reference evidence="14 15" key="1">
    <citation type="submission" date="2024-09" db="EMBL/GenBank/DDBJ databases">
        <title>A chromosome-level genome assembly of Gray's grenadier anchovy, Coilia grayii.</title>
        <authorList>
            <person name="Fu Z."/>
        </authorList>
    </citation>
    <scope>NUCLEOTIDE SEQUENCE [LARGE SCALE GENOMIC DNA]</scope>
    <source>
        <strain evidence="14">G4</strain>
        <tissue evidence="14">Muscle</tissue>
    </source>
</reference>
<keyword evidence="8" id="KW-0968">Cytoplasmic vesicle</keyword>
<evidence type="ECO:0000256" key="7">
    <source>
        <dbReference type="ARBA" id="ARBA00023228"/>
    </source>
</evidence>
<protein>
    <recommendedName>
        <fullName evidence="11">Vacuolar ATPase assembly protein VMA22</fullName>
    </recommendedName>
    <alternativeName>
        <fullName evidence="12">Coiled-coil domain-containing protein 115</fullName>
    </alternativeName>
</protein>
<sequence length="215" mass="24309">MGLEVDQASLSVDYKLLHFMDQLEDLEKKREKLNTLIEEGWFSISKARYSMGNKQVSTLQYASEMVPLVRVHTKMLDSGEAEFETQREELQVGGGHKGSTVEDIGPQEEGTPSSEGLRRRGHKKQSELKQEESSRHQKEVSQRTTTDHNEHQDPLKWFGILVPQNLKQAQSAFKQVIELSAEIAALQSAVLASRIELQGLMKEKQKSTTTGETEE</sequence>
<dbReference type="GO" id="GO:0005793">
    <property type="term" value="C:endoplasmic reticulum-Golgi intermediate compartment"/>
    <property type="evidence" value="ECO:0007669"/>
    <property type="project" value="UniProtKB-SubCell"/>
</dbReference>
<dbReference type="GO" id="GO:0005764">
    <property type="term" value="C:lysosome"/>
    <property type="evidence" value="ECO:0007669"/>
    <property type="project" value="UniProtKB-SubCell"/>
</dbReference>
<dbReference type="GO" id="GO:0005768">
    <property type="term" value="C:endosome"/>
    <property type="evidence" value="ECO:0007669"/>
    <property type="project" value="UniProtKB-SubCell"/>
</dbReference>
<evidence type="ECO:0000256" key="5">
    <source>
        <dbReference type="ARBA" id="ARBA00022824"/>
    </source>
</evidence>
<name>A0ABD1KY92_9TELE</name>
<proteinExistence type="predicted"/>
<dbReference type="PANTHER" id="PTHR31996:SF2">
    <property type="entry name" value="COILED-COIL DOMAIN-CONTAINING PROTEIN 115"/>
    <property type="match status" value="1"/>
</dbReference>
<dbReference type="Proteomes" id="UP001591681">
    <property type="component" value="Unassembled WGS sequence"/>
</dbReference>
<evidence type="ECO:0000256" key="1">
    <source>
        <dbReference type="ARBA" id="ARBA00004177"/>
    </source>
</evidence>
<evidence type="ECO:0000256" key="9">
    <source>
        <dbReference type="ARBA" id="ARBA00046287"/>
    </source>
</evidence>
<evidence type="ECO:0000256" key="12">
    <source>
        <dbReference type="ARBA" id="ARBA00093646"/>
    </source>
</evidence>
<gene>
    <name evidence="14" type="ORF">ACEWY4_001005</name>
</gene>
<evidence type="ECO:0000256" key="11">
    <source>
        <dbReference type="ARBA" id="ARBA00093634"/>
    </source>
</evidence>
<comment type="caution">
    <text evidence="14">The sequence shown here is derived from an EMBL/GenBank/DDBJ whole genome shotgun (WGS) entry which is preliminary data.</text>
</comment>
<comment type="subunit">
    <text evidence="10">Accessory component of the multisubunit proton-transporting vacuolar (V)-ATPase protein pump.</text>
</comment>
<dbReference type="FunFam" id="1.10.287.3240:FF:000005">
    <property type="entry name" value="coiled-coil domain-containing protein 115"/>
    <property type="match status" value="1"/>
</dbReference>
<evidence type="ECO:0000256" key="3">
    <source>
        <dbReference type="ARBA" id="ARBA00004399"/>
    </source>
</evidence>
<keyword evidence="4" id="KW-0967">Endosome</keyword>
<evidence type="ECO:0000256" key="10">
    <source>
        <dbReference type="ARBA" id="ARBA00064380"/>
    </source>
</evidence>
<keyword evidence="6" id="KW-0175">Coiled coil</keyword>
<dbReference type="PANTHER" id="PTHR31996">
    <property type="entry name" value="COILED-COIL DOMAIN-CONTAINING PROTEIN 115"/>
    <property type="match status" value="1"/>
</dbReference>
<dbReference type="EMBL" id="JBHFQA010000001">
    <property type="protein sequence ID" value="KAL2104137.1"/>
    <property type="molecule type" value="Genomic_DNA"/>
</dbReference>
<organism evidence="14 15">
    <name type="scientific">Coilia grayii</name>
    <name type="common">Gray's grenadier anchovy</name>
    <dbReference type="NCBI Taxonomy" id="363190"/>
    <lineage>
        <taxon>Eukaryota</taxon>
        <taxon>Metazoa</taxon>
        <taxon>Chordata</taxon>
        <taxon>Craniata</taxon>
        <taxon>Vertebrata</taxon>
        <taxon>Euteleostomi</taxon>
        <taxon>Actinopterygii</taxon>
        <taxon>Neopterygii</taxon>
        <taxon>Teleostei</taxon>
        <taxon>Clupei</taxon>
        <taxon>Clupeiformes</taxon>
        <taxon>Clupeoidei</taxon>
        <taxon>Engraulidae</taxon>
        <taxon>Coilinae</taxon>
        <taxon>Coilia</taxon>
    </lineage>
</organism>
<evidence type="ECO:0000256" key="4">
    <source>
        <dbReference type="ARBA" id="ARBA00022753"/>
    </source>
</evidence>
<evidence type="ECO:0000256" key="8">
    <source>
        <dbReference type="ARBA" id="ARBA00023329"/>
    </source>
</evidence>
<evidence type="ECO:0000256" key="13">
    <source>
        <dbReference type="SAM" id="MobiDB-lite"/>
    </source>
</evidence>
<dbReference type="AlphaFoldDB" id="A0ABD1KY92"/>
<evidence type="ECO:0000256" key="2">
    <source>
        <dbReference type="ARBA" id="ARBA00004371"/>
    </source>
</evidence>
<keyword evidence="15" id="KW-1185">Reference proteome</keyword>
<evidence type="ECO:0000313" key="14">
    <source>
        <dbReference type="EMBL" id="KAL2104137.1"/>
    </source>
</evidence>
<evidence type="ECO:0000313" key="15">
    <source>
        <dbReference type="Proteomes" id="UP001591681"/>
    </source>
</evidence>
<evidence type="ECO:0000256" key="6">
    <source>
        <dbReference type="ARBA" id="ARBA00023054"/>
    </source>
</evidence>
<keyword evidence="7" id="KW-0458">Lysosome</keyword>